<dbReference type="RefSeq" id="WP_027885285.1">
    <property type="nucleotide sequence ID" value="NZ_BMWY01000008.1"/>
</dbReference>
<comment type="caution">
    <text evidence="2">The sequence shown here is derived from an EMBL/GenBank/DDBJ whole genome shotgun (WGS) entry which is preliminary data.</text>
</comment>
<accession>A0ABQ3C0C1</accession>
<sequence>MDLLLVIIGFLLCIVGIIGSLLPILPGPPISWLGLLLLYFVDEMEWNYWLLGGTLFIAILIFILDYIIPAAGTKKYGGSKAGAIGTTVGLIVGIFIPIPLGFLIGPFVGAFIGEFIFNKSSSKIALRAAFGSFMGFLASTFMKFFVAVIYLGVFVYLCFQHQDILF</sequence>
<evidence type="ECO:0000313" key="3">
    <source>
        <dbReference type="Proteomes" id="UP000615593"/>
    </source>
</evidence>
<dbReference type="PANTHER" id="PTHR39165">
    <property type="entry name" value="IG HYPOTHETICAL 17883"/>
    <property type="match status" value="1"/>
</dbReference>
<dbReference type="GeneID" id="94370268"/>
<reference evidence="3" key="1">
    <citation type="journal article" date="2019" name="Int. J. Syst. Evol. Microbiol.">
        <title>The Global Catalogue of Microorganisms (GCM) 10K type strain sequencing project: providing services to taxonomists for standard genome sequencing and annotation.</title>
        <authorList>
            <consortium name="The Broad Institute Genomics Platform"/>
            <consortium name="The Broad Institute Genome Sequencing Center for Infectious Disease"/>
            <person name="Wu L."/>
            <person name="Ma J."/>
        </authorList>
    </citation>
    <scope>NUCLEOTIDE SEQUENCE [LARGE SCALE GENOMIC DNA]</scope>
    <source>
        <strain evidence="3">KCTC 12708</strain>
    </source>
</reference>
<dbReference type="Proteomes" id="UP000615593">
    <property type="component" value="Unassembled WGS sequence"/>
</dbReference>
<feature type="transmembrane region" description="Helical" evidence="1">
    <location>
        <begin position="133"/>
        <end position="159"/>
    </location>
</feature>
<keyword evidence="1" id="KW-0472">Membrane</keyword>
<dbReference type="PANTHER" id="PTHR39165:SF1">
    <property type="entry name" value="DUF456 DOMAIN-CONTAINING PROTEIN"/>
    <property type="match status" value="1"/>
</dbReference>
<feature type="transmembrane region" description="Helical" evidence="1">
    <location>
        <begin position="46"/>
        <end position="68"/>
    </location>
</feature>
<dbReference type="InterPro" id="IPR007403">
    <property type="entry name" value="DUF456"/>
</dbReference>
<dbReference type="Pfam" id="PF04306">
    <property type="entry name" value="DUF456"/>
    <property type="match status" value="1"/>
</dbReference>
<keyword evidence="3" id="KW-1185">Reference proteome</keyword>
<gene>
    <name evidence="2" type="ORF">GCM10008088_26040</name>
</gene>
<organism evidence="2 3">
    <name type="scientific">Mesonia mobilis</name>
    <dbReference type="NCBI Taxonomy" id="369791"/>
    <lineage>
        <taxon>Bacteria</taxon>
        <taxon>Pseudomonadati</taxon>
        <taxon>Bacteroidota</taxon>
        <taxon>Flavobacteriia</taxon>
        <taxon>Flavobacteriales</taxon>
        <taxon>Flavobacteriaceae</taxon>
        <taxon>Mesonia</taxon>
    </lineage>
</organism>
<proteinExistence type="predicted"/>
<evidence type="ECO:0000313" key="2">
    <source>
        <dbReference type="EMBL" id="GGZ63298.1"/>
    </source>
</evidence>
<name>A0ABQ3C0C1_9FLAO</name>
<dbReference type="EMBL" id="BMWY01000008">
    <property type="protein sequence ID" value="GGZ63298.1"/>
    <property type="molecule type" value="Genomic_DNA"/>
</dbReference>
<keyword evidence="1" id="KW-1133">Transmembrane helix</keyword>
<protein>
    <submittedName>
        <fullName evidence="2">Membrane protein</fullName>
    </submittedName>
</protein>
<keyword evidence="1" id="KW-0812">Transmembrane</keyword>
<evidence type="ECO:0000256" key="1">
    <source>
        <dbReference type="SAM" id="Phobius"/>
    </source>
</evidence>
<feature type="transmembrane region" description="Helical" evidence="1">
    <location>
        <begin position="5"/>
        <end position="26"/>
    </location>
</feature>
<feature type="transmembrane region" description="Helical" evidence="1">
    <location>
        <begin position="88"/>
        <end position="113"/>
    </location>
</feature>